<reference evidence="1" key="2">
    <citation type="journal article" date="2023" name="IMA Fungus">
        <title>Comparative genomic study of the Penicillium genus elucidates a diverse pangenome and 15 lateral gene transfer events.</title>
        <authorList>
            <person name="Petersen C."/>
            <person name="Sorensen T."/>
            <person name="Nielsen M.R."/>
            <person name="Sondergaard T.E."/>
            <person name="Sorensen J.L."/>
            <person name="Fitzpatrick D.A."/>
            <person name="Frisvad J.C."/>
            <person name="Nielsen K.L."/>
        </authorList>
    </citation>
    <scope>NUCLEOTIDE SEQUENCE</scope>
    <source>
        <strain evidence="1">IBT 16125</strain>
    </source>
</reference>
<sequence>MYYLACPTDQLEDSGAWSALLAILSQVERLSPYFNRTDGGNKIFTAGNGKLWRVIQDPAATENIWHAQEITLAAAPEAEPTNFKSDTTSIHVLQFDKDLPIANVIVDLSVKTRTPVYIDGLYYVLSSTLIQVMAETTGFLTVIEAPDDLHAATLTISLDNTSLRISPMDHTFAKIASRDSAYKTRDTQFPSQTVAGGIMDHQITEPSSSLRQPMTL</sequence>
<dbReference type="AlphaFoldDB" id="A0AAD6C0H9"/>
<dbReference type="EMBL" id="JAPVEA010000008">
    <property type="protein sequence ID" value="KAJ5438849.1"/>
    <property type="molecule type" value="Genomic_DNA"/>
</dbReference>
<comment type="caution">
    <text evidence="1">The sequence shown here is derived from an EMBL/GenBank/DDBJ whole genome shotgun (WGS) entry which is preliminary data.</text>
</comment>
<name>A0AAD6C0H9_9EURO</name>
<dbReference type="RefSeq" id="XP_056762078.1">
    <property type="nucleotide sequence ID" value="XM_056913229.1"/>
</dbReference>
<reference evidence="1" key="1">
    <citation type="submission" date="2022-12" db="EMBL/GenBank/DDBJ databases">
        <authorList>
            <person name="Petersen C."/>
        </authorList>
    </citation>
    <scope>NUCLEOTIDE SEQUENCE</scope>
    <source>
        <strain evidence="1">IBT 16125</strain>
    </source>
</reference>
<evidence type="ECO:0000313" key="2">
    <source>
        <dbReference type="Proteomes" id="UP001213681"/>
    </source>
</evidence>
<gene>
    <name evidence="1" type="ORF">N7458_009847</name>
</gene>
<keyword evidence="2" id="KW-1185">Reference proteome</keyword>
<evidence type="ECO:0000313" key="1">
    <source>
        <dbReference type="EMBL" id="KAJ5438849.1"/>
    </source>
</evidence>
<proteinExistence type="predicted"/>
<accession>A0AAD6C0H9</accession>
<dbReference type="Proteomes" id="UP001213681">
    <property type="component" value="Unassembled WGS sequence"/>
</dbReference>
<organism evidence="1 2">
    <name type="scientific">Penicillium daleae</name>
    <dbReference type="NCBI Taxonomy" id="63821"/>
    <lineage>
        <taxon>Eukaryota</taxon>
        <taxon>Fungi</taxon>
        <taxon>Dikarya</taxon>
        <taxon>Ascomycota</taxon>
        <taxon>Pezizomycotina</taxon>
        <taxon>Eurotiomycetes</taxon>
        <taxon>Eurotiomycetidae</taxon>
        <taxon>Eurotiales</taxon>
        <taxon>Aspergillaceae</taxon>
        <taxon>Penicillium</taxon>
    </lineage>
</organism>
<dbReference type="GeneID" id="81603472"/>
<protein>
    <submittedName>
        <fullName evidence="1">Uncharacterized protein</fullName>
    </submittedName>
</protein>